<comment type="caution">
    <text evidence="1">The sequence shown here is derived from an EMBL/GenBank/DDBJ whole genome shotgun (WGS) entry which is preliminary data.</text>
</comment>
<dbReference type="EMBL" id="BMJI01000001">
    <property type="protein sequence ID" value="GGC78541.1"/>
    <property type="molecule type" value="Genomic_DNA"/>
</dbReference>
<keyword evidence="2" id="KW-1185">Reference proteome</keyword>
<dbReference type="RefSeq" id="WP_188664792.1">
    <property type="nucleotide sequence ID" value="NZ_BMJI01000001.1"/>
</dbReference>
<reference evidence="2" key="1">
    <citation type="journal article" date="2019" name="Int. J. Syst. Evol. Microbiol.">
        <title>The Global Catalogue of Microorganisms (GCM) 10K type strain sequencing project: providing services to taxonomists for standard genome sequencing and annotation.</title>
        <authorList>
            <consortium name="The Broad Institute Genomics Platform"/>
            <consortium name="The Broad Institute Genome Sequencing Center for Infectious Disease"/>
            <person name="Wu L."/>
            <person name="Ma J."/>
        </authorList>
    </citation>
    <scope>NUCLEOTIDE SEQUENCE [LARGE SCALE GENOMIC DNA]</scope>
    <source>
        <strain evidence="2">CGMCC 1.15480</strain>
    </source>
</reference>
<accession>A0ABQ1NML1</accession>
<dbReference type="Proteomes" id="UP000597761">
    <property type="component" value="Unassembled WGS sequence"/>
</dbReference>
<evidence type="ECO:0000313" key="1">
    <source>
        <dbReference type="EMBL" id="GGC78541.1"/>
    </source>
</evidence>
<organism evidence="1 2">
    <name type="scientific">Tersicoccus solisilvae</name>
    <dbReference type="NCBI Taxonomy" id="1882339"/>
    <lineage>
        <taxon>Bacteria</taxon>
        <taxon>Bacillati</taxon>
        <taxon>Actinomycetota</taxon>
        <taxon>Actinomycetes</taxon>
        <taxon>Micrococcales</taxon>
        <taxon>Micrococcaceae</taxon>
        <taxon>Tersicoccus</taxon>
    </lineage>
</organism>
<evidence type="ECO:0008006" key="3">
    <source>
        <dbReference type="Google" id="ProtNLM"/>
    </source>
</evidence>
<proteinExistence type="predicted"/>
<sequence>MRTRIGGSLAALGILAVTLTGCRTSSWTEDCATDGELRRCTISVSGTAFHDLPFPVSGPVQGAVADRFRLEQAGSGTARFSAGGTDGETLTCERGQRVEVGDSRITCTEVGDTSLRFVIERDR</sequence>
<dbReference type="PROSITE" id="PS51257">
    <property type="entry name" value="PROKAR_LIPOPROTEIN"/>
    <property type="match status" value="1"/>
</dbReference>
<gene>
    <name evidence="1" type="ORF">GCM10011512_01370</name>
</gene>
<name>A0ABQ1NML1_9MICC</name>
<protein>
    <recommendedName>
        <fullName evidence="3">Lipoprotein</fullName>
    </recommendedName>
</protein>
<evidence type="ECO:0000313" key="2">
    <source>
        <dbReference type="Proteomes" id="UP000597761"/>
    </source>
</evidence>